<dbReference type="RefSeq" id="WP_013683584.1">
    <property type="nucleotide sequence ID" value="NC_015320.1"/>
</dbReference>
<gene>
    <name evidence="2" type="ordered locus">Arcve_0907</name>
</gene>
<proteinExistence type="predicted"/>
<feature type="transmembrane region" description="Helical" evidence="1">
    <location>
        <begin position="159"/>
        <end position="178"/>
    </location>
</feature>
<evidence type="ECO:0000313" key="3">
    <source>
        <dbReference type="Proteomes" id="UP000008136"/>
    </source>
</evidence>
<keyword evidence="1" id="KW-1133">Transmembrane helix</keyword>
<dbReference type="EMBL" id="CP002588">
    <property type="protein sequence ID" value="AEA46918.1"/>
    <property type="molecule type" value="Genomic_DNA"/>
</dbReference>
<feature type="transmembrane region" description="Helical" evidence="1">
    <location>
        <begin position="39"/>
        <end position="59"/>
    </location>
</feature>
<feature type="transmembrane region" description="Helical" evidence="1">
    <location>
        <begin position="184"/>
        <end position="202"/>
    </location>
</feature>
<sequence length="214" mass="24602">MEELLLPLVYWFGLVVAFAGLVGYSSLPSYEFDRHERYVRAIAAFYLVATFCFLLHAVSHVFRPICVYIELFVVLALFAASLYLMLDTGVERFDARRFKDALLYGAVAWLMGRHMTFVEEYPVEASVIMACLSFPVFAVSAYLFYSIRKKAIYFNFEEHRVIISSSFFIVYLTGLGSMSLDFPSVHYALELVSSGILLFVLYRMWKVARVFINA</sequence>
<accession>F2KSE9</accession>
<name>F2KSE9_ARCVS</name>
<organism evidence="2 3">
    <name type="scientific">Archaeoglobus veneficus (strain DSM 11195 / SNP6)</name>
    <dbReference type="NCBI Taxonomy" id="693661"/>
    <lineage>
        <taxon>Archaea</taxon>
        <taxon>Methanobacteriati</taxon>
        <taxon>Methanobacteriota</taxon>
        <taxon>Archaeoglobi</taxon>
        <taxon>Archaeoglobales</taxon>
        <taxon>Archaeoglobaceae</taxon>
        <taxon>Archaeoglobus</taxon>
    </lineage>
</organism>
<feature type="transmembrane region" description="Helical" evidence="1">
    <location>
        <begin position="65"/>
        <end position="86"/>
    </location>
</feature>
<feature type="transmembrane region" description="Helical" evidence="1">
    <location>
        <begin position="6"/>
        <end position="27"/>
    </location>
</feature>
<dbReference type="KEGG" id="ave:Arcve_0907"/>
<keyword evidence="1" id="KW-0812">Transmembrane</keyword>
<dbReference type="Proteomes" id="UP000008136">
    <property type="component" value="Chromosome"/>
</dbReference>
<dbReference type="GeneID" id="10394013"/>
<keyword evidence="1" id="KW-0472">Membrane</keyword>
<protein>
    <submittedName>
        <fullName evidence="2">Uncharacterized protein</fullName>
    </submittedName>
</protein>
<keyword evidence="3" id="KW-1185">Reference proteome</keyword>
<feature type="transmembrane region" description="Helical" evidence="1">
    <location>
        <begin position="127"/>
        <end position="147"/>
    </location>
</feature>
<evidence type="ECO:0000313" key="2">
    <source>
        <dbReference type="EMBL" id="AEA46918.1"/>
    </source>
</evidence>
<evidence type="ECO:0000256" key="1">
    <source>
        <dbReference type="SAM" id="Phobius"/>
    </source>
</evidence>
<dbReference type="HOGENOM" id="CLU_1264522_0_0_2"/>
<dbReference type="STRING" id="693661.Arcve_0907"/>
<dbReference type="AlphaFoldDB" id="F2KSE9"/>
<reference evidence="2 3" key="1">
    <citation type="submission" date="2011-03" db="EMBL/GenBank/DDBJ databases">
        <title>The complete genome of Archaeoglobus veneficus SNP6.</title>
        <authorList>
            <consortium name="US DOE Joint Genome Institute (JGI-PGF)"/>
            <person name="Lucas S."/>
            <person name="Copeland A."/>
            <person name="Lapidus A."/>
            <person name="Bruce D."/>
            <person name="Goodwin L."/>
            <person name="Pitluck S."/>
            <person name="Kyrpides N."/>
            <person name="Mavromatis K."/>
            <person name="Pagani I."/>
            <person name="Ivanova N."/>
            <person name="Mikhailova N."/>
            <person name="Lu M."/>
            <person name="Detter J.C."/>
            <person name="Tapia R."/>
            <person name="Han C."/>
            <person name="Land M."/>
            <person name="Hauser L."/>
            <person name="Markowitz V."/>
            <person name="Cheng J.-F."/>
            <person name="Hugenholtz P."/>
            <person name="Woyke T."/>
            <person name="Wu D."/>
            <person name="Spring S."/>
            <person name="Brambilla E."/>
            <person name="Klenk H.-P."/>
            <person name="Eisen J.A."/>
        </authorList>
    </citation>
    <scope>NUCLEOTIDE SEQUENCE [LARGE SCALE GENOMIC DNA]</scope>
    <source>
        <strain>SNP6</strain>
    </source>
</reference>